<keyword evidence="2" id="KW-1185">Reference proteome</keyword>
<dbReference type="STRING" id="34027.SAMN05421829_11416"/>
<sequence>MTYEEHLDEVTTLITEKYNVEDQAAIDMVMRAQADDFFTLHDDDPSICTLDRAHADARAVYQKYR</sequence>
<dbReference type="EMBL" id="FTMD01000014">
    <property type="protein sequence ID" value="SIR37459.1"/>
    <property type="molecule type" value="Genomic_DNA"/>
</dbReference>
<dbReference type="AlphaFoldDB" id="A0A1N7AEL3"/>
<accession>A0A1N7AEL3</accession>
<protein>
    <submittedName>
        <fullName evidence="1">Uncharacterized protein</fullName>
    </submittedName>
</protein>
<reference evidence="2" key="1">
    <citation type="submission" date="2017-01" db="EMBL/GenBank/DDBJ databases">
        <authorList>
            <person name="Varghese N."/>
            <person name="Submissions S."/>
        </authorList>
    </citation>
    <scope>NUCLEOTIDE SEQUENCE [LARGE SCALE GENOMIC DNA]</scope>
    <source>
        <strain evidence="2">ATCC 51758</strain>
    </source>
</reference>
<proteinExistence type="predicted"/>
<organism evidence="1 2">
    <name type="scientific">Aromatoleum tolulyticum</name>
    <dbReference type="NCBI Taxonomy" id="34027"/>
    <lineage>
        <taxon>Bacteria</taxon>
        <taxon>Pseudomonadati</taxon>
        <taxon>Pseudomonadota</taxon>
        <taxon>Betaproteobacteria</taxon>
        <taxon>Rhodocyclales</taxon>
        <taxon>Rhodocyclaceae</taxon>
        <taxon>Aromatoleum</taxon>
    </lineage>
</organism>
<gene>
    <name evidence="1" type="ORF">SAMN05421829_11416</name>
</gene>
<name>A0A1N7AEL3_9RHOO</name>
<evidence type="ECO:0000313" key="2">
    <source>
        <dbReference type="Proteomes" id="UP000186819"/>
    </source>
</evidence>
<dbReference type="RefSeq" id="WP_018990247.1">
    <property type="nucleotide sequence ID" value="NZ_FTMD01000014.1"/>
</dbReference>
<evidence type="ECO:0000313" key="1">
    <source>
        <dbReference type="EMBL" id="SIR37459.1"/>
    </source>
</evidence>
<dbReference type="OrthoDB" id="8564334at2"/>
<dbReference type="Proteomes" id="UP000186819">
    <property type="component" value="Unassembled WGS sequence"/>
</dbReference>